<evidence type="ECO:0000256" key="2">
    <source>
        <dbReference type="ARBA" id="ARBA00023125"/>
    </source>
</evidence>
<keyword evidence="3" id="KW-0804">Transcription</keyword>
<dbReference type="InterPro" id="IPR000835">
    <property type="entry name" value="HTH_MarR-typ"/>
</dbReference>
<dbReference type="PANTHER" id="PTHR42756">
    <property type="entry name" value="TRANSCRIPTIONAL REGULATOR, MARR"/>
    <property type="match status" value="1"/>
</dbReference>
<name>A0A3N5BYE0_9BACL</name>
<accession>A0A3N5BYE0</accession>
<dbReference type="PROSITE" id="PS50995">
    <property type="entry name" value="HTH_MARR_2"/>
    <property type="match status" value="1"/>
</dbReference>
<feature type="domain" description="HTH marR-type" evidence="4">
    <location>
        <begin position="1"/>
        <end position="138"/>
    </location>
</feature>
<dbReference type="EMBL" id="RKRK01000005">
    <property type="protein sequence ID" value="RPF54828.1"/>
    <property type="molecule type" value="Genomic_DNA"/>
</dbReference>
<evidence type="ECO:0000313" key="5">
    <source>
        <dbReference type="EMBL" id="RPF54828.1"/>
    </source>
</evidence>
<dbReference type="InterPro" id="IPR036390">
    <property type="entry name" value="WH_DNA-bd_sf"/>
</dbReference>
<evidence type="ECO:0000256" key="3">
    <source>
        <dbReference type="ARBA" id="ARBA00023163"/>
    </source>
</evidence>
<keyword evidence="6" id="KW-1185">Reference proteome</keyword>
<comment type="caution">
    <text evidence="5">The sequence shown here is derived from an EMBL/GenBank/DDBJ whole genome shotgun (WGS) entry which is preliminary data.</text>
</comment>
<keyword evidence="1" id="KW-0805">Transcription regulation</keyword>
<dbReference type="Proteomes" id="UP000277108">
    <property type="component" value="Unassembled WGS sequence"/>
</dbReference>
<dbReference type="Pfam" id="PF01047">
    <property type="entry name" value="MarR"/>
    <property type="match status" value="1"/>
</dbReference>
<evidence type="ECO:0000256" key="1">
    <source>
        <dbReference type="ARBA" id="ARBA00023015"/>
    </source>
</evidence>
<proteinExistence type="predicted"/>
<protein>
    <submittedName>
        <fullName evidence="5">MarR family 2-MHQ and catechol resistance regulon transcriptional repressor</fullName>
    </submittedName>
</protein>
<dbReference type="SUPFAM" id="SSF46785">
    <property type="entry name" value="Winged helix' DNA-binding domain"/>
    <property type="match status" value="1"/>
</dbReference>
<dbReference type="GO" id="GO:0003700">
    <property type="term" value="F:DNA-binding transcription factor activity"/>
    <property type="evidence" value="ECO:0007669"/>
    <property type="project" value="InterPro"/>
</dbReference>
<reference evidence="5 6" key="1">
    <citation type="submission" date="2018-11" db="EMBL/GenBank/DDBJ databases">
        <title>Genomic Encyclopedia of Type Strains, Phase IV (KMG-IV): sequencing the most valuable type-strain genomes for metagenomic binning, comparative biology and taxonomic classification.</title>
        <authorList>
            <person name="Goeker M."/>
        </authorList>
    </citation>
    <scope>NUCLEOTIDE SEQUENCE [LARGE SCALE GENOMIC DNA]</scope>
    <source>
        <strain evidence="5 6">DSM 29158</strain>
    </source>
</reference>
<sequence>MSEEKSLKSWVILSRAFHAVEKKTAEDIRQYGVSPTEFGVLELLYHKGKQPIQKIAQSILLTSGSMTYVIQKLEKEGYIRKSVCENDKRVTYIKLSTKGLLLIGEAFPKHAKAVNKIFENLTETEQVELQNLLKKVGKS</sequence>
<dbReference type="Gene3D" id="1.10.10.10">
    <property type="entry name" value="Winged helix-like DNA-binding domain superfamily/Winged helix DNA-binding domain"/>
    <property type="match status" value="1"/>
</dbReference>
<dbReference type="AlphaFoldDB" id="A0A3N5BYE0"/>
<dbReference type="InterPro" id="IPR036388">
    <property type="entry name" value="WH-like_DNA-bd_sf"/>
</dbReference>
<keyword evidence="2" id="KW-0238">DNA-binding</keyword>
<dbReference type="PANTHER" id="PTHR42756:SF1">
    <property type="entry name" value="TRANSCRIPTIONAL REPRESSOR OF EMRAB OPERON"/>
    <property type="match status" value="1"/>
</dbReference>
<evidence type="ECO:0000259" key="4">
    <source>
        <dbReference type="PROSITE" id="PS50995"/>
    </source>
</evidence>
<dbReference type="InterPro" id="IPR023187">
    <property type="entry name" value="Tscrpt_reg_MarR-type_CS"/>
</dbReference>
<dbReference type="RefSeq" id="WP_123808441.1">
    <property type="nucleotide sequence ID" value="NZ_RKRK01000005.1"/>
</dbReference>
<dbReference type="OrthoDB" id="9799747at2"/>
<evidence type="ECO:0000313" key="6">
    <source>
        <dbReference type="Proteomes" id="UP000277108"/>
    </source>
</evidence>
<dbReference type="GO" id="GO:0003677">
    <property type="term" value="F:DNA binding"/>
    <property type="evidence" value="ECO:0007669"/>
    <property type="project" value="UniProtKB-KW"/>
</dbReference>
<dbReference type="SMART" id="SM00347">
    <property type="entry name" value="HTH_MARR"/>
    <property type="match status" value="1"/>
</dbReference>
<dbReference type="PRINTS" id="PR00598">
    <property type="entry name" value="HTHMARR"/>
</dbReference>
<dbReference type="PROSITE" id="PS01117">
    <property type="entry name" value="HTH_MARR_1"/>
    <property type="match status" value="1"/>
</dbReference>
<organism evidence="5 6">
    <name type="scientific">Abyssicoccus albus</name>
    <dbReference type="NCBI Taxonomy" id="1817405"/>
    <lineage>
        <taxon>Bacteria</taxon>
        <taxon>Bacillati</taxon>
        <taxon>Bacillota</taxon>
        <taxon>Bacilli</taxon>
        <taxon>Bacillales</taxon>
        <taxon>Abyssicoccaceae</taxon>
    </lineage>
</organism>
<gene>
    <name evidence="5" type="ORF">EDD62_1605</name>
</gene>